<accession>A0A1I2K197</accession>
<dbReference type="InterPro" id="IPR009061">
    <property type="entry name" value="DNA-bd_dom_put_sf"/>
</dbReference>
<dbReference type="RefSeq" id="WP_079174175.1">
    <property type="nucleotide sequence ID" value="NZ_FONR01000009.1"/>
</dbReference>
<dbReference type="Pfam" id="PF13591">
    <property type="entry name" value="MerR_2"/>
    <property type="match status" value="1"/>
</dbReference>
<dbReference type="AlphaFoldDB" id="A0A1I2K197"/>
<dbReference type="EMBL" id="FONR01000009">
    <property type="protein sequence ID" value="SFF60113.1"/>
    <property type="molecule type" value="Genomic_DNA"/>
</dbReference>
<gene>
    <name evidence="1" type="ORF">SAMN02787118_109175</name>
</gene>
<dbReference type="SUPFAM" id="SSF46955">
    <property type="entry name" value="Putative DNA-binding domain"/>
    <property type="match status" value="1"/>
</dbReference>
<protein>
    <submittedName>
        <fullName evidence="1">MerR HTH family regulatory protein</fullName>
    </submittedName>
</protein>
<name>A0A1I2K197_9ACTN</name>
<dbReference type="Gene3D" id="1.10.1660.10">
    <property type="match status" value="1"/>
</dbReference>
<proteinExistence type="predicted"/>
<dbReference type="Proteomes" id="UP000181942">
    <property type="component" value="Unassembled WGS sequence"/>
</dbReference>
<sequence>MTTAPRPGGAHRRTATQVPRPALNIVVRAAPLGPAHRLGLDAVATRSGLHPDLVRRFVTLGLVDATRDASGRLWFEPSAPATLARIQRLRAALPLNYASLGLVLDLLDRISELEDALRRSNAGSRSDESWI</sequence>
<evidence type="ECO:0000313" key="2">
    <source>
        <dbReference type="Proteomes" id="UP000181942"/>
    </source>
</evidence>
<dbReference type="OrthoDB" id="5526358at2"/>
<reference evidence="1 2" key="1">
    <citation type="submission" date="2016-10" db="EMBL/GenBank/DDBJ databases">
        <authorList>
            <person name="de Groot N.N."/>
        </authorList>
    </citation>
    <scope>NUCLEOTIDE SEQUENCE [LARGE SCALE GENOMIC DNA]</scope>
    <source>
        <strain evidence="1 2">OK461</strain>
    </source>
</reference>
<evidence type="ECO:0000313" key="1">
    <source>
        <dbReference type="EMBL" id="SFF60113.1"/>
    </source>
</evidence>
<organism evidence="1 2">
    <name type="scientific">Streptomyces mirabilis</name>
    <dbReference type="NCBI Taxonomy" id="68239"/>
    <lineage>
        <taxon>Bacteria</taxon>
        <taxon>Bacillati</taxon>
        <taxon>Actinomycetota</taxon>
        <taxon>Actinomycetes</taxon>
        <taxon>Kitasatosporales</taxon>
        <taxon>Streptomycetaceae</taxon>
        <taxon>Streptomyces</taxon>
    </lineage>
</organism>